<evidence type="ECO:0000313" key="2">
    <source>
        <dbReference type="Proteomes" id="UP000316079"/>
    </source>
</evidence>
<comment type="caution">
    <text evidence="1">The sequence shown here is derived from an EMBL/GenBank/DDBJ whole genome shotgun (WGS) entry which is preliminary data.</text>
</comment>
<dbReference type="EMBL" id="SRMA01025116">
    <property type="protein sequence ID" value="TRY99036.1"/>
    <property type="molecule type" value="Genomic_DNA"/>
</dbReference>
<gene>
    <name evidence="1" type="ORF">DNTS_028611</name>
</gene>
<proteinExistence type="predicted"/>
<name>A0A553RA45_9TELE</name>
<evidence type="ECO:0000313" key="1">
    <source>
        <dbReference type="EMBL" id="TRY99036.1"/>
    </source>
</evidence>
<dbReference type="OrthoDB" id="8957725at2759"/>
<protein>
    <submittedName>
        <fullName evidence="1">Uncharacterized protein</fullName>
    </submittedName>
</protein>
<organism evidence="1 2">
    <name type="scientific">Danionella cerebrum</name>
    <dbReference type="NCBI Taxonomy" id="2873325"/>
    <lineage>
        <taxon>Eukaryota</taxon>
        <taxon>Metazoa</taxon>
        <taxon>Chordata</taxon>
        <taxon>Craniata</taxon>
        <taxon>Vertebrata</taxon>
        <taxon>Euteleostomi</taxon>
        <taxon>Actinopterygii</taxon>
        <taxon>Neopterygii</taxon>
        <taxon>Teleostei</taxon>
        <taxon>Ostariophysi</taxon>
        <taxon>Cypriniformes</taxon>
        <taxon>Danionidae</taxon>
        <taxon>Danioninae</taxon>
        <taxon>Danionella</taxon>
    </lineage>
</organism>
<reference evidence="1 2" key="1">
    <citation type="journal article" date="2019" name="Sci. Data">
        <title>Hybrid genome assembly and annotation of Danionella translucida.</title>
        <authorList>
            <person name="Kadobianskyi M."/>
            <person name="Schulze L."/>
            <person name="Schuelke M."/>
            <person name="Judkewitz B."/>
        </authorList>
    </citation>
    <scope>NUCLEOTIDE SEQUENCE [LARGE SCALE GENOMIC DNA]</scope>
    <source>
        <strain evidence="1 2">Bolton</strain>
    </source>
</reference>
<accession>A0A553RA45</accession>
<dbReference type="AlphaFoldDB" id="A0A553RA45"/>
<keyword evidence="2" id="KW-1185">Reference proteome</keyword>
<dbReference type="Proteomes" id="UP000316079">
    <property type="component" value="Unassembled WGS sequence"/>
</dbReference>
<sequence>MWNRTQLMQFGTASLELNFAHAGGHLYYISAVRSVICFSSLSSPYSLPDCMGSAVILYIFLLQPELSYKGSTRADHLLRVAERKKEKCQKRFLLSARFPKRSWTNGYEADRRVTLSSRLSAPLFFKCTCLMSSTWQRNQGGSVRRDGLFPGSFCLIGERNVRSDIRDDGAHGVCEFGSDDAGGKLPLFAIVVQSKGAEGCKELLEAFEACVKGATATS</sequence>